<reference evidence="3 4" key="1">
    <citation type="journal article" date="2021" name="BMC Genomics">
        <title>Datura genome reveals duplications of psychoactive alkaloid biosynthetic genes and high mutation rate following tissue culture.</title>
        <authorList>
            <person name="Rajewski A."/>
            <person name="Carter-House D."/>
            <person name="Stajich J."/>
            <person name="Litt A."/>
        </authorList>
    </citation>
    <scope>NUCLEOTIDE SEQUENCE [LARGE SCALE GENOMIC DNA]</scope>
    <source>
        <strain evidence="3">AR-01</strain>
    </source>
</reference>
<dbReference type="Gene3D" id="3.80.10.10">
    <property type="entry name" value="Ribonuclease Inhibitor"/>
    <property type="match status" value="1"/>
</dbReference>
<evidence type="ECO:0000313" key="3">
    <source>
        <dbReference type="EMBL" id="MCD7462170.1"/>
    </source>
</evidence>
<sequence length="357" mass="39590">MLQNFTNLEVVSLSSVNISSSIPMNLSSSLRYVDLEATNFQGVRTERLFLLPNFKKLILDYNNLIKGVLPKIHPSSTLLELSIAGTDISGELPYSIGTLISLSHLNLHGCDFSGPIPDSIGNLTQIRELELADNHFTGHIPSTISNLKKLTRLDLSSNFFGGEIPNVLSNLPRDSNFNDSIPYFLGSMVKLFVLDLRRNNFTRSLPPLWGRSISMVTIILNGNRFEGSVHVSLLNSDGLEVLDVENNAINDMFPTCLGTLRELQISPELPHKKDSAGIDKPSLSGKVKPFSKNLLVRRIPQGLQFNTFENDSYGRNFDLCGPPLSKQCGTSDSSHVPRPLDSEEEGESYFFSGFTWE</sequence>
<keyword evidence="4" id="KW-1185">Reference proteome</keyword>
<proteinExistence type="predicted"/>
<keyword evidence="1" id="KW-0732">Signal</keyword>
<feature type="region of interest" description="Disordered" evidence="2">
    <location>
        <begin position="327"/>
        <end position="346"/>
    </location>
</feature>
<dbReference type="InterPro" id="IPR032675">
    <property type="entry name" value="LRR_dom_sf"/>
</dbReference>
<gene>
    <name evidence="3" type="ORF">HAX54_047917</name>
</gene>
<dbReference type="Pfam" id="PF00560">
    <property type="entry name" value="LRR_1"/>
    <property type="match status" value="4"/>
</dbReference>
<accession>A0ABS8ST14</accession>
<dbReference type="Proteomes" id="UP000823775">
    <property type="component" value="Unassembled WGS sequence"/>
</dbReference>
<evidence type="ECO:0000313" key="4">
    <source>
        <dbReference type="Proteomes" id="UP000823775"/>
    </source>
</evidence>
<evidence type="ECO:0000256" key="2">
    <source>
        <dbReference type="SAM" id="MobiDB-lite"/>
    </source>
</evidence>
<name>A0ABS8ST14_DATST</name>
<protein>
    <submittedName>
        <fullName evidence="3">Uncharacterized protein</fullName>
    </submittedName>
</protein>
<dbReference type="SUPFAM" id="SSF52047">
    <property type="entry name" value="RNI-like"/>
    <property type="match status" value="1"/>
</dbReference>
<evidence type="ECO:0000256" key="1">
    <source>
        <dbReference type="ARBA" id="ARBA00022729"/>
    </source>
</evidence>
<dbReference type="PANTHER" id="PTHR48060:SF21">
    <property type="entry name" value="L DOMAIN-LIKE PROTEIN"/>
    <property type="match status" value="1"/>
</dbReference>
<comment type="caution">
    <text evidence="3">The sequence shown here is derived from an EMBL/GenBank/DDBJ whole genome shotgun (WGS) entry which is preliminary data.</text>
</comment>
<dbReference type="InterPro" id="IPR053211">
    <property type="entry name" value="DNA_repair-toleration"/>
</dbReference>
<dbReference type="InterPro" id="IPR001611">
    <property type="entry name" value="Leu-rich_rpt"/>
</dbReference>
<dbReference type="EMBL" id="JACEIK010000784">
    <property type="protein sequence ID" value="MCD7462170.1"/>
    <property type="molecule type" value="Genomic_DNA"/>
</dbReference>
<dbReference type="PANTHER" id="PTHR48060">
    <property type="entry name" value="DNA DAMAGE-REPAIR/TOLERATION PROTEIN DRT100"/>
    <property type="match status" value="1"/>
</dbReference>
<organism evidence="3 4">
    <name type="scientific">Datura stramonium</name>
    <name type="common">Jimsonweed</name>
    <name type="synonym">Common thornapple</name>
    <dbReference type="NCBI Taxonomy" id="4076"/>
    <lineage>
        <taxon>Eukaryota</taxon>
        <taxon>Viridiplantae</taxon>
        <taxon>Streptophyta</taxon>
        <taxon>Embryophyta</taxon>
        <taxon>Tracheophyta</taxon>
        <taxon>Spermatophyta</taxon>
        <taxon>Magnoliopsida</taxon>
        <taxon>eudicotyledons</taxon>
        <taxon>Gunneridae</taxon>
        <taxon>Pentapetalae</taxon>
        <taxon>asterids</taxon>
        <taxon>lamiids</taxon>
        <taxon>Solanales</taxon>
        <taxon>Solanaceae</taxon>
        <taxon>Solanoideae</taxon>
        <taxon>Datureae</taxon>
        <taxon>Datura</taxon>
    </lineage>
</organism>